<organism evidence="1 2">
    <name type="scientific">Apiospora arundinis</name>
    <dbReference type="NCBI Taxonomy" id="335852"/>
    <lineage>
        <taxon>Eukaryota</taxon>
        <taxon>Fungi</taxon>
        <taxon>Dikarya</taxon>
        <taxon>Ascomycota</taxon>
        <taxon>Pezizomycotina</taxon>
        <taxon>Sordariomycetes</taxon>
        <taxon>Xylariomycetidae</taxon>
        <taxon>Amphisphaeriales</taxon>
        <taxon>Apiosporaceae</taxon>
        <taxon>Apiospora</taxon>
    </lineage>
</organism>
<comment type="caution">
    <text evidence="1">The sequence shown here is derived from an EMBL/GenBank/DDBJ whole genome shotgun (WGS) entry which is preliminary data.</text>
</comment>
<evidence type="ECO:0000313" key="2">
    <source>
        <dbReference type="Proteomes" id="UP001390339"/>
    </source>
</evidence>
<name>A0ABR2HKP9_9PEZI</name>
<dbReference type="Proteomes" id="UP001390339">
    <property type="component" value="Unassembled WGS sequence"/>
</dbReference>
<dbReference type="EMBL" id="JAPCWZ010000010">
    <property type="protein sequence ID" value="KAK8848720.1"/>
    <property type="molecule type" value="Genomic_DNA"/>
</dbReference>
<reference evidence="1 2" key="1">
    <citation type="journal article" date="2024" name="IMA Fungus">
        <title>Apiospora arundinis, a panoply of carbohydrate-active enzymes and secondary metabolites.</title>
        <authorList>
            <person name="Sorensen T."/>
            <person name="Petersen C."/>
            <person name="Muurmann A.T."/>
            <person name="Christiansen J.V."/>
            <person name="Brundto M.L."/>
            <person name="Overgaard C.K."/>
            <person name="Boysen A.T."/>
            <person name="Wollenberg R.D."/>
            <person name="Larsen T.O."/>
            <person name="Sorensen J.L."/>
            <person name="Nielsen K.L."/>
            <person name="Sondergaard T.E."/>
        </authorList>
    </citation>
    <scope>NUCLEOTIDE SEQUENCE [LARGE SCALE GENOMIC DNA]</scope>
    <source>
        <strain evidence="1 2">AAU 773</strain>
    </source>
</reference>
<proteinExistence type="predicted"/>
<gene>
    <name evidence="1" type="ORF">PGQ11_015200</name>
</gene>
<keyword evidence="2" id="KW-1185">Reference proteome</keyword>
<protein>
    <submittedName>
        <fullName evidence="1">Uncharacterized protein</fullName>
    </submittedName>
</protein>
<evidence type="ECO:0000313" key="1">
    <source>
        <dbReference type="EMBL" id="KAK8848720.1"/>
    </source>
</evidence>
<accession>A0ABR2HKP9</accession>
<sequence>MYISRLAASGFDPKVVGLRSQPPRVWRASRVSHRMALREDPALFCVNGWKATRASQIATHHLAQSLEASHAPATILDLKWPAFRSNLDSGLSALLRLPRRKDSELGISKLHITAVNGTSHDRRHHRDSCVIFDPILPTVAFGDWLELV</sequence>